<keyword evidence="3 6" id="KW-0812">Transmembrane</keyword>
<evidence type="ECO:0000256" key="5">
    <source>
        <dbReference type="ARBA" id="ARBA00023136"/>
    </source>
</evidence>
<dbReference type="PANTHER" id="PTHR32191">
    <property type="entry name" value="TETRASPANIN-8-RELATED"/>
    <property type="match status" value="1"/>
</dbReference>
<dbReference type="InterPro" id="IPR044991">
    <property type="entry name" value="TET_plant"/>
</dbReference>
<dbReference type="Pfam" id="PF00335">
    <property type="entry name" value="Tetraspanin"/>
    <property type="match status" value="1"/>
</dbReference>
<feature type="transmembrane region" description="Helical" evidence="6">
    <location>
        <begin position="71"/>
        <end position="95"/>
    </location>
</feature>
<evidence type="ECO:0000256" key="2">
    <source>
        <dbReference type="ARBA" id="ARBA00006840"/>
    </source>
</evidence>
<keyword evidence="5 6" id="KW-0472">Membrane</keyword>
<name>A0A835VC01_VANPL</name>
<gene>
    <name evidence="7" type="ORF">HPP92_005241</name>
</gene>
<evidence type="ECO:0000313" key="8">
    <source>
        <dbReference type="Proteomes" id="UP000636800"/>
    </source>
</evidence>
<proteinExistence type="inferred from homology"/>
<dbReference type="InterPro" id="IPR018499">
    <property type="entry name" value="Tetraspanin/Peripherin"/>
</dbReference>
<evidence type="ECO:0000256" key="3">
    <source>
        <dbReference type="ARBA" id="ARBA00022692"/>
    </source>
</evidence>
<comment type="subcellular location">
    <subcellularLocation>
        <location evidence="1">Membrane</location>
        <topology evidence="1">Multi-pass membrane protein</topology>
    </subcellularLocation>
</comment>
<accession>A0A835VC01</accession>
<dbReference type="GO" id="GO:0016020">
    <property type="term" value="C:membrane"/>
    <property type="evidence" value="ECO:0007669"/>
    <property type="project" value="UniProtKB-SubCell"/>
</dbReference>
<dbReference type="OrthoDB" id="1661054at2759"/>
<comment type="caution">
    <text evidence="7">The sequence shown here is derived from an EMBL/GenBank/DDBJ whole genome shotgun (WGS) entry which is preliminary data.</text>
</comment>
<dbReference type="EMBL" id="JADCNL010000002">
    <property type="protein sequence ID" value="KAG0491843.1"/>
    <property type="molecule type" value="Genomic_DNA"/>
</dbReference>
<evidence type="ECO:0000256" key="6">
    <source>
        <dbReference type="SAM" id="Phobius"/>
    </source>
</evidence>
<dbReference type="GO" id="GO:0009734">
    <property type="term" value="P:auxin-activated signaling pathway"/>
    <property type="evidence" value="ECO:0007669"/>
    <property type="project" value="InterPro"/>
</dbReference>
<evidence type="ECO:0000313" key="7">
    <source>
        <dbReference type="EMBL" id="KAG0491843.1"/>
    </source>
</evidence>
<evidence type="ECO:0008006" key="9">
    <source>
        <dbReference type="Google" id="ProtNLM"/>
    </source>
</evidence>
<keyword evidence="4 6" id="KW-1133">Transmembrane helix</keyword>
<sequence length="344" mass="38359">MGVSNNIIAVLNFVAFLCSIPIISSGIWLASKPDNECVHLVRWPVIILGVLILLVSLAGFVGAYWNHQCLLAAYLFFMATLIVLLLALLVFAFVVTRPDGSYAVPGRVYKEYRLSGFSNWLRHYIADNKNWNSIRACLSQSDICGKLARDDAYFTVDQFLQSDLSPLQASSSIGSKEKLLQFIEESKDWRGKGPDDTKFTGLCGETWWMKPCKTKQLKHPSLSPTHTMVMASYYRRQLAKESGCCKPPSVCGYSYVNPTVWVNPVNPVSDPDCSAWSNDQMQLCYGCNSCKAGMIGNLRHEWRKANIALIVAAVALICVYIIGCCALKNAQTEELFSRYKQGFA</sequence>
<evidence type="ECO:0000256" key="4">
    <source>
        <dbReference type="ARBA" id="ARBA00022989"/>
    </source>
</evidence>
<organism evidence="7 8">
    <name type="scientific">Vanilla planifolia</name>
    <name type="common">Vanilla</name>
    <dbReference type="NCBI Taxonomy" id="51239"/>
    <lineage>
        <taxon>Eukaryota</taxon>
        <taxon>Viridiplantae</taxon>
        <taxon>Streptophyta</taxon>
        <taxon>Embryophyta</taxon>
        <taxon>Tracheophyta</taxon>
        <taxon>Spermatophyta</taxon>
        <taxon>Magnoliopsida</taxon>
        <taxon>Liliopsida</taxon>
        <taxon>Asparagales</taxon>
        <taxon>Orchidaceae</taxon>
        <taxon>Vanilloideae</taxon>
        <taxon>Vanilleae</taxon>
        <taxon>Vanilla</taxon>
    </lineage>
</organism>
<reference evidence="7 8" key="1">
    <citation type="journal article" date="2020" name="Nat. Food">
        <title>A phased Vanilla planifolia genome enables genetic improvement of flavour and production.</title>
        <authorList>
            <person name="Hasing T."/>
            <person name="Tang H."/>
            <person name="Brym M."/>
            <person name="Khazi F."/>
            <person name="Huang T."/>
            <person name="Chambers A.H."/>
        </authorList>
    </citation>
    <scope>NUCLEOTIDE SEQUENCE [LARGE SCALE GENOMIC DNA]</scope>
    <source>
        <tissue evidence="7">Leaf</tissue>
    </source>
</reference>
<dbReference type="PRINTS" id="PR00259">
    <property type="entry name" value="TMFOUR"/>
</dbReference>
<evidence type="ECO:0000256" key="1">
    <source>
        <dbReference type="ARBA" id="ARBA00004141"/>
    </source>
</evidence>
<protein>
    <recommendedName>
        <fullName evidence="9">Tetraspanin-2</fullName>
    </recommendedName>
</protein>
<feature type="transmembrane region" description="Helical" evidence="6">
    <location>
        <begin position="305"/>
        <end position="323"/>
    </location>
</feature>
<feature type="transmembrane region" description="Helical" evidence="6">
    <location>
        <begin position="6"/>
        <end position="31"/>
    </location>
</feature>
<comment type="similarity">
    <text evidence="2">Belongs to the tetraspanin (TM4SF) family.</text>
</comment>
<feature type="transmembrane region" description="Helical" evidence="6">
    <location>
        <begin position="43"/>
        <end position="65"/>
    </location>
</feature>
<dbReference type="Proteomes" id="UP000636800">
    <property type="component" value="Chromosome 2"/>
</dbReference>
<dbReference type="AlphaFoldDB" id="A0A835VC01"/>
<keyword evidence="8" id="KW-1185">Reference proteome</keyword>